<evidence type="ECO:0000313" key="3">
    <source>
        <dbReference type="Proteomes" id="UP001529510"/>
    </source>
</evidence>
<dbReference type="Proteomes" id="UP001529510">
    <property type="component" value="Unassembled WGS sequence"/>
</dbReference>
<dbReference type="FunFam" id="1.10.720.40:FF:000001">
    <property type="entry name" value="LEM domain containing 2, isoform CRA_a"/>
    <property type="match status" value="1"/>
</dbReference>
<dbReference type="Gene3D" id="1.10.720.40">
    <property type="match status" value="1"/>
</dbReference>
<proteinExistence type="predicted"/>
<feature type="domain" description="LEM-like" evidence="1">
    <location>
        <begin position="5"/>
        <end position="48"/>
    </location>
</feature>
<dbReference type="SUPFAM" id="SSF63451">
    <property type="entry name" value="LEM domain"/>
    <property type="match status" value="1"/>
</dbReference>
<protein>
    <recommendedName>
        <fullName evidence="1">LEM-like domain-containing protein</fullName>
    </recommendedName>
</protein>
<dbReference type="InterPro" id="IPR051656">
    <property type="entry name" value="LEM_domain"/>
</dbReference>
<organism evidence="2 3">
    <name type="scientific">Cirrhinus mrigala</name>
    <name type="common">Mrigala</name>
    <dbReference type="NCBI Taxonomy" id="683832"/>
    <lineage>
        <taxon>Eukaryota</taxon>
        <taxon>Metazoa</taxon>
        <taxon>Chordata</taxon>
        <taxon>Craniata</taxon>
        <taxon>Vertebrata</taxon>
        <taxon>Euteleostomi</taxon>
        <taxon>Actinopterygii</taxon>
        <taxon>Neopterygii</taxon>
        <taxon>Teleostei</taxon>
        <taxon>Ostariophysi</taxon>
        <taxon>Cypriniformes</taxon>
        <taxon>Cyprinidae</taxon>
        <taxon>Labeoninae</taxon>
        <taxon>Labeonini</taxon>
        <taxon>Cirrhinus</taxon>
    </lineage>
</organism>
<name>A0ABD0NDV4_CIRMR</name>
<dbReference type="EMBL" id="JAMKFB020000023">
    <property type="protein sequence ID" value="KAL0158493.1"/>
    <property type="molecule type" value="Genomic_DNA"/>
</dbReference>
<dbReference type="Pfam" id="PF08198">
    <property type="entry name" value="Thymopoietin"/>
    <property type="match status" value="1"/>
</dbReference>
<gene>
    <name evidence="2" type="ORF">M9458_046569</name>
</gene>
<reference evidence="2 3" key="1">
    <citation type="submission" date="2024-05" db="EMBL/GenBank/DDBJ databases">
        <title>Genome sequencing and assembly of Indian major carp, Cirrhinus mrigala (Hamilton, 1822).</title>
        <authorList>
            <person name="Mohindra V."/>
            <person name="Chowdhury L.M."/>
            <person name="Lal K."/>
            <person name="Jena J.K."/>
        </authorList>
    </citation>
    <scope>NUCLEOTIDE SEQUENCE [LARGE SCALE GENOMIC DNA]</scope>
    <source>
        <strain evidence="2">CM1030</strain>
        <tissue evidence="2">Blood</tissue>
    </source>
</reference>
<keyword evidence="3" id="KW-1185">Reference proteome</keyword>
<dbReference type="InterPro" id="IPR011015">
    <property type="entry name" value="LEM/LEM-like_dom_sf"/>
</dbReference>
<dbReference type="PANTHER" id="PTHR12019">
    <property type="entry name" value="LAMINA-ASSOCIATED POLYPEPTIDE THYMOPOIETIN"/>
    <property type="match status" value="1"/>
</dbReference>
<dbReference type="PROSITE" id="PS50955">
    <property type="entry name" value="LEM_LIKE"/>
    <property type="match status" value="1"/>
</dbReference>
<feature type="non-terminal residue" evidence="2">
    <location>
        <position position="64"/>
    </location>
</feature>
<sequence>MPVFVEDPAHLSKERLKSELIAHNVDLPPPESKKRAYVELYLKHVRTNSIDFSSDEEEDHLDGS</sequence>
<comment type="caution">
    <text evidence="2">The sequence shown here is derived from an EMBL/GenBank/DDBJ whole genome shotgun (WGS) entry which is preliminary data.</text>
</comment>
<dbReference type="PANTHER" id="PTHR12019:SF22">
    <property type="entry name" value="LAMINA-ASSOCIATED POLYPEPTIDE 2, ISOFORMS BETA_GAMMA"/>
    <property type="match status" value="1"/>
</dbReference>
<accession>A0ABD0NDV4</accession>
<dbReference type="SMART" id="SM01261">
    <property type="entry name" value="Thymopoietin"/>
    <property type="match status" value="1"/>
</dbReference>
<evidence type="ECO:0000313" key="2">
    <source>
        <dbReference type="EMBL" id="KAL0158493.1"/>
    </source>
</evidence>
<dbReference type="AlphaFoldDB" id="A0ABD0NDV4"/>
<evidence type="ECO:0000259" key="1">
    <source>
        <dbReference type="PROSITE" id="PS50955"/>
    </source>
</evidence>
<dbReference type="InterPro" id="IPR013146">
    <property type="entry name" value="LEM-like_dom"/>
</dbReference>